<dbReference type="InterPro" id="IPR032816">
    <property type="entry name" value="VTT_dom"/>
</dbReference>
<evidence type="ECO:0000256" key="2">
    <source>
        <dbReference type="ARBA" id="ARBA00010792"/>
    </source>
</evidence>
<feature type="domain" description="VTT" evidence="8">
    <location>
        <begin position="48"/>
        <end position="173"/>
    </location>
</feature>
<protein>
    <recommendedName>
        <fullName evidence="8">VTT domain-containing protein</fullName>
    </recommendedName>
</protein>
<organism evidence="9 10">
    <name type="scientific">Morganella psychrotolerans</name>
    <dbReference type="NCBI Taxonomy" id="368603"/>
    <lineage>
        <taxon>Bacteria</taxon>
        <taxon>Pseudomonadati</taxon>
        <taxon>Pseudomonadota</taxon>
        <taxon>Gammaproteobacteria</taxon>
        <taxon>Enterobacterales</taxon>
        <taxon>Morganellaceae</taxon>
        <taxon>Morganella</taxon>
    </lineage>
</organism>
<feature type="transmembrane region" description="Helical" evidence="7">
    <location>
        <begin position="155"/>
        <end position="175"/>
    </location>
</feature>
<evidence type="ECO:0000256" key="6">
    <source>
        <dbReference type="ARBA" id="ARBA00023136"/>
    </source>
</evidence>
<dbReference type="EMBL" id="LZEX01000044">
    <property type="protein sequence ID" value="OBU02962.1"/>
    <property type="molecule type" value="Genomic_DNA"/>
</dbReference>
<feature type="transmembrane region" description="Helical" evidence="7">
    <location>
        <begin position="123"/>
        <end position="143"/>
    </location>
</feature>
<gene>
    <name evidence="9" type="ORF">AYY17_11745</name>
</gene>
<comment type="similarity">
    <text evidence="2 7">Belongs to the DedA family.</text>
</comment>
<dbReference type="Proteomes" id="UP000092247">
    <property type="component" value="Unassembled WGS sequence"/>
</dbReference>
<feature type="transmembrane region" description="Helical" evidence="7">
    <location>
        <begin position="68"/>
        <end position="87"/>
    </location>
</feature>
<dbReference type="Pfam" id="PF09335">
    <property type="entry name" value="VTT_dom"/>
    <property type="match status" value="1"/>
</dbReference>
<evidence type="ECO:0000256" key="3">
    <source>
        <dbReference type="ARBA" id="ARBA00022475"/>
    </source>
</evidence>
<proteinExistence type="inferred from homology"/>
<evidence type="ECO:0000256" key="1">
    <source>
        <dbReference type="ARBA" id="ARBA00004651"/>
    </source>
</evidence>
<sequence>MHSLSEIVSALWSHDFAALSNPDVIWLVYAILFTVIVLENGVLPTAFLPGDTLLILSGALIAKGVMDFLPTLAILTAAAGLGSWLGFVQGRWLSDTKTVRRWMMQIPKNYHQKAEVLFNRHGLYALLIGRFLGFVRTLLPLLAGLSTLPNRRFQFFNWISGFLWVAIITTFGYVLNQIPFVKAHEQLVMTALLLIPVFFLVIGILASAYLFIRHYRRRRALLNRRHRRAHKK</sequence>
<keyword evidence="4 7" id="KW-0812">Transmembrane</keyword>
<feature type="transmembrane region" description="Helical" evidence="7">
    <location>
        <begin position="187"/>
        <end position="212"/>
    </location>
</feature>
<evidence type="ECO:0000256" key="7">
    <source>
        <dbReference type="RuleBase" id="RU367016"/>
    </source>
</evidence>
<reference evidence="9 10" key="1">
    <citation type="submission" date="2016-06" db="EMBL/GenBank/DDBJ databases">
        <authorList>
            <person name="Kjaerup R.B."/>
            <person name="Dalgaard T.S."/>
            <person name="Juul-Madsen H.R."/>
        </authorList>
    </citation>
    <scope>NUCLEOTIDE SEQUENCE [LARGE SCALE GENOMIC DNA]</scope>
    <source>
        <strain evidence="9 10">GCSL-Mp3</strain>
    </source>
</reference>
<evidence type="ECO:0000256" key="4">
    <source>
        <dbReference type="ARBA" id="ARBA00022692"/>
    </source>
</evidence>
<evidence type="ECO:0000313" key="9">
    <source>
        <dbReference type="EMBL" id="OBU02962.1"/>
    </source>
</evidence>
<dbReference type="PANTHER" id="PTHR30353:SF11">
    <property type="entry name" value="INNER MEMBRANE PROTEIN YQJA"/>
    <property type="match status" value="1"/>
</dbReference>
<dbReference type="RefSeq" id="WP_067426219.1">
    <property type="nucleotide sequence ID" value="NZ_CBCPID010000007.1"/>
</dbReference>
<dbReference type="AlphaFoldDB" id="A0A1B8H1K7"/>
<dbReference type="STRING" id="368603.AYY16_15060"/>
<evidence type="ECO:0000313" key="10">
    <source>
        <dbReference type="Proteomes" id="UP000092247"/>
    </source>
</evidence>
<dbReference type="InterPro" id="IPR032818">
    <property type="entry name" value="DedA-like"/>
</dbReference>
<dbReference type="PANTHER" id="PTHR30353">
    <property type="entry name" value="INNER MEMBRANE PROTEIN DEDA-RELATED"/>
    <property type="match status" value="1"/>
</dbReference>
<comment type="subcellular location">
    <subcellularLocation>
        <location evidence="1 7">Cell membrane</location>
        <topology evidence="1 7">Multi-pass membrane protein</topology>
    </subcellularLocation>
</comment>
<accession>A0A1B8H1K7</accession>
<keyword evidence="5 7" id="KW-1133">Transmembrane helix</keyword>
<evidence type="ECO:0000256" key="5">
    <source>
        <dbReference type="ARBA" id="ARBA00022989"/>
    </source>
</evidence>
<keyword evidence="3 7" id="KW-1003">Cell membrane</keyword>
<comment type="caution">
    <text evidence="9">The sequence shown here is derived from an EMBL/GenBank/DDBJ whole genome shotgun (WGS) entry which is preliminary data.</text>
</comment>
<evidence type="ECO:0000259" key="8">
    <source>
        <dbReference type="Pfam" id="PF09335"/>
    </source>
</evidence>
<dbReference type="GO" id="GO:0005886">
    <property type="term" value="C:plasma membrane"/>
    <property type="evidence" value="ECO:0007669"/>
    <property type="project" value="UniProtKB-SubCell"/>
</dbReference>
<feature type="transmembrane region" description="Helical" evidence="7">
    <location>
        <begin position="24"/>
        <end position="48"/>
    </location>
</feature>
<keyword evidence="6 7" id="KW-0472">Membrane</keyword>
<name>A0A1B8H1K7_9GAMM</name>